<feature type="transmembrane region" description="Helical" evidence="10">
    <location>
        <begin position="232"/>
        <end position="252"/>
    </location>
</feature>
<comment type="function">
    <text evidence="8">Sulphite efflux pump required for the secretion of sulphite as a reducing agent. In the presence of sulphite, cystine in keratin is directly cleaved to cysteine and S-sulphocysteine, and thereby, reduced proteins become accessible to hydrolysis by a variety of secreted endo- and exoproteases. Excretion of sulphite mediated by an efflux pump also represents a detoxification pathway for dermatophytes during infection of the epidermal stratum corneum, hair and nails, which are rich in cysteine.</text>
</comment>
<dbReference type="InterPro" id="IPR004695">
    <property type="entry name" value="SLAC1/Mae1/Ssu1/TehA"/>
</dbReference>
<evidence type="ECO:0000313" key="11">
    <source>
        <dbReference type="EMBL" id="OIW30040.1"/>
    </source>
</evidence>
<feature type="transmembrane region" description="Helical" evidence="10">
    <location>
        <begin position="46"/>
        <end position="68"/>
    </location>
</feature>
<dbReference type="PANTHER" id="PTHR31686:SF3">
    <property type="entry name" value="ACID TRANSPORT PROTEIN, PUTATIVE (AFU_ORTHOLOGUE AFUA_4G09410)-RELATED"/>
    <property type="match status" value="1"/>
</dbReference>
<evidence type="ECO:0000256" key="8">
    <source>
        <dbReference type="ARBA" id="ARBA00056100"/>
    </source>
</evidence>
<dbReference type="PANTHER" id="PTHR31686">
    <property type="match status" value="1"/>
</dbReference>
<evidence type="ECO:0000256" key="4">
    <source>
        <dbReference type="ARBA" id="ARBA00022475"/>
    </source>
</evidence>
<keyword evidence="12" id="KW-1185">Reference proteome</keyword>
<comment type="similarity">
    <text evidence="2">Belongs to the tellurite-resistance/dicarboxylate transporter (TDT) family.</text>
</comment>
<evidence type="ECO:0000256" key="7">
    <source>
        <dbReference type="ARBA" id="ARBA00023136"/>
    </source>
</evidence>
<keyword evidence="4" id="KW-1003">Cell membrane</keyword>
<evidence type="ECO:0000256" key="1">
    <source>
        <dbReference type="ARBA" id="ARBA00004651"/>
    </source>
</evidence>
<dbReference type="OrthoDB" id="1099at2759"/>
<dbReference type="InParanoid" id="A0A1J7JJN0"/>
<dbReference type="EMBL" id="KV875097">
    <property type="protein sequence ID" value="OIW30040.1"/>
    <property type="molecule type" value="Genomic_DNA"/>
</dbReference>
<sequence>MDPRPTSPSRMAIYSFTAQWFLVPQGTGIIAVILHQLDYQFDGLHIISYIFWLLTIVLLVGMLVIYLARCTLYPRRVLHHIKHDLSESACLASICITYTSIIQMMVLALVQGGWGKGWGMAGHVMWWTNVALAIAAVVVLPFINIRLYPVGVPHLSPASQLPMIAALTVAAGGGTICQGAEISPQLQIPVIIVSYLFVGLGLPLAFALDVLFWARLLDRSLPDRQHTFQDMILCGPWGQGSFCLQVLGSVVLDGSFAAYDRGKFITAEAAGPVGYASIFAGLLAWGMGTFWWLFAILSITHGTADRGRVRGIPYGLAAWSIVFPWGVYTNAALELGKLLDSVAFRVWSTALAITLVMTWLWNMSMTVRGVMNGSLLGLDRGWKRRAYM</sequence>
<keyword evidence="7 10" id="KW-0472">Membrane</keyword>
<evidence type="ECO:0000256" key="5">
    <source>
        <dbReference type="ARBA" id="ARBA00022692"/>
    </source>
</evidence>
<keyword evidence="3" id="KW-0813">Transport</keyword>
<feature type="transmembrane region" description="Helical" evidence="10">
    <location>
        <begin position="272"/>
        <end position="299"/>
    </location>
</feature>
<feature type="transmembrane region" description="Helical" evidence="10">
    <location>
        <begin position="89"/>
        <end position="114"/>
    </location>
</feature>
<evidence type="ECO:0000256" key="6">
    <source>
        <dbReference type="ARBA" id="ARBA00022989"/>
    </source>
</evidence>
<name>A0A1J7JJN0_9PEZI</name>
<dbReference type="GO" id="GO:0005886">
    <property type="term" value="C:plasma membrane"/>
    <property type="evidence" value="ECO:0007669"/>
    <property type="project" value="UniProtKB-SubCell"/>
</dbReference>
<keyword evidence="6 10" id="KW-1133">Transmembrane helix</keyword>
<feature type="transmembrane region" description="Helical" evidence="10">
    <location>
        <begin position="161"/>
        <end position="182"/>
    </location>
</feature>
<dbReference type="InterPro" id="IPR038665">
    <property type="entry name" value="Voltage-dep_anion_channel_sf"/>
</dbReference>
<dbReference type="CDD" id="cd09299">
    <property type="entry name" value="TDT"/>
    <property type="match status" value="1"/>
</dbReference>
<accession>A0A1J7JJN0</accession>
<comment type="subcellular location">
    <subcellularLocation>
        <location evidence="1">Cell membrane</location>
        <topology evidence="1">Multi-pass membrane protein</topology>
    </subcellularLocation>
</comment>
<evidence type="ECO:0000256" key="10">
    <source>
        <dbReference type="SAM" id="Phobius"/>
    </source>
</evidence>
<evidence type="ECO:0000313" key="12">
    <source>
        <dbReference type="Proteomes" id="UP000182658"/>
    </source>
</evidence>
<dbReference type="AlphaFoldDB" id="A0A1J7JJN0"/>
<feature type="transmembrane region" description="Helical" evidence="10">
    <location>
        <begin position="342"/>
        <end position="361"/>
    </location>
</feature>
<dbReference type="GO" id="GO:0000319">
    <property type="term" value="F:sulfite transmembrane transporter activity"/>
    <property type="evidence" value="ECO:0007669"/>
    <property type="project" value="TreeGrafter"/>
</dbReference>
<proteinExistence type="inferred from homology"/>
<dbReference type="Pfam" id="PF03595">
    <property type="entry name" value="SLAC1"/>
    <property type="match status" value="1"/>
</dbReference>
<organism evidence="11 12">
    <name type="scientific">Coniochaeta ligniaria NRRL 30616</name>
    <dbReference type="NCBI Taxonomy" id="1408157"/>
    <lineage>
        <taxon>Eukaryota</taxon>
        <taxon>Fungi</taxon>
        <taxon>Dikarya</taxon>
        <taxon>Ascomycota</taxon>
        <taxon>Pezizomycotina</taxon>
        <taxon>Sordariomycetes</taxon>
        <taxon>Sordariomycetidae</taxon>
        <taxon>Coniochaetales</taxon>
        <taxon>Coniochaetaceae</taxon>
        <taxon>Coniochaeta</taxon>
    </lineage>
</organism>
<feature type="transmembrane region" description="Helical" evidence="10">
    <location>
        <begin position="311"/>
        <end position="330"/>
    </location>
</feature>
<gene>
    <name evidence="11" type="ORF">CONLIGDRAFT_355846</name>
</gene>
<feature type="transmembrane region" description="Helical" evidence="10">
    <location>
        <begin position="12"/>
        <end position="34"/>
    </location>
</feature>
<protein>
    <recommendedName>
        <fullName evidence="9">Sulfite efflux pump SSU1</fullName>
    </recommendedName>
</protein>
<dbReference type="Gene3D" id="1.50.10.150">
    <property type="entry name" value="Voltage-dependent anion channel"/>
    <property type="match status" value="1"/>
</dbReference>
<dbReference type="FunCoup" id="A0A1J7JJN0">
    <property type="interactions" value="31"/>
</dbReference>
<dbReference type="Proteomes" id="UP000182658">
    <property type="component" value="Unassembled WGS sequence"/>
</dbReference>
<keyword evidence="5 10" id="KW-0812">Transmembrane</keyword>
<evidence type="ECO:0000256" key="2">
    <source>
        <dbReference type="ARBA" id="ARBA00008566"/>
    </source>
</evidence>
<dbReference type="FunFam" id="1.50.10.150:FF:000004">
    <property type="entry name" value="Malic acid transporter"/>
    <property type="match status" value="1"/>
</dbReference>
<evidence type="ECO:0000256" key="9">
    <source>
        <dbReference type="ARBA" id="ARBA00072906"/>
    </source>
</evidence>
<feature type="transmembrane region" description="Helical" evidence="10">
    <location>
        <begin position="126"/>
        <end position="149"/>
    </location>
</feature>
<feature type="transmembrane region" description="Helical" evidence="10">
    <location>
        <begin position="188"/>
        <end position="212"/>
    </location>
</feature>
<dbReference type="InterPro" id="IPR051629">
    <property type="entry name" value="Sulfite_efflux_TDT"/>
</dbReference>
<reference evidence="11 12" key="1">
    <citation type="submission" date="2016-10" db="EMBL/GenBank/DDBJ databases">
        <title>Draft genome sequence of Coniochaeta ligniaria NRRL30616, a lignocellulolytic fungus for bioabatement of inhibitors in plant biomass hydrolysates.</title>
        <authorList>
            <consortium name="DOE Joint Genome Institute"/>
            <person name="Jimenez D.J."/>
            <person name="Hector R.E."/>
            <person name="Riley R."/>
            <person name="Sun H."/>
            <person name="Grigoriev I.V."/>
            <person name="Van Elsas J.D."/>
            <person name="Nichols N.N."/>
        </authorList>
    </citation>
    <scope>NUCLEOTIDE SEQUENCE [LARGE SCALE GENOMIC DNA]</scope>
    <source>
        <strain evidence="11 12">NRRL 30616</strain>
    </source>
</reference>
<evidence type="ECO:0000256" key="3">
    <source>
        <dbReference type="ARBA" id="ARBA00022448"/>
    </source>
</evidence>